<protein>
    <submittedName>
        <fullName evidence="3">DUF5107 domain-containing protein</fullName>
    </submittedName>
</protein>
<sequence length="1028" mass="117223">MKRACFCMTALLFFFLPAAAQRNATISEQIRMYSTYPFSDPNPVPSFGKIYPYFRFDGFAATPVQKEWKVVRLENDYIRVEVFPEIGGKIWSAYDKIHQRYFLYNNNVVKFRDIAMRGPWTSGGVEFNYGIIGHTPNTATPVDYRLHTGTDGSVSCTIGYLELLTRTRWNVEIKIEKDKACFTTRSSWFNATAAEQPYYQWSNAAVPAKNDLQLVYPGTAAIGHSGERIQWPYDSVAGKDISQWKANDYGGSKSFHIINSGKPYFGAHWKAEDFGMLHYTASDEKLGRKMFSWALSDQGDIWKELLTDKDGQYVEMQSGRLFNQNSIPSSLTPFKQTQFIPYGTDQWTEYWYPFAGTGGVTDANDMGVVHVNGTLLTISPLKAVRDTLYIRDADGRVLYAGWADLKPLTAKKMETGLLPEQWKTATISLGADTWTVDDKALQRPLTAPADFNWEDAYGCYLYARDLAGLRNYTEAEQKVRQALDKNKNYVPALTLLSQLLYNRMQYDAAFYTAKQALSIDTYDAAANYYYALAALKTGRMNDAVDGLNVAVLTTEFRSAAYTAMSRICFLRKDLAGTATYAEKALLQNRYNVEGLQLQYLVNRIKGNNNHEVAERIMEAEPLNHFLLFETFLAAPTPENEKAFTGSIRSELPYQTYLELAIWYEQLGCIEEARRLLLLAPQHNEIRYWQAYLNRDRPAGATYLKEAIAADPDFVFPFREEAKPVFDWAISQTKSWKPVYLLALLQLAKNNRDEARSVLNRISEPVGFAPLYIVRASLGEHAALQLRDLQLAAKVDSGWRYQNYLTRFHLSAGSYKTALQTIEPYFKNHPADYINGMLYVRALMRNDRYRQADEVLQRLTILPFEGAGEGRRLYEETKLMLALEMLAGKKYATALQYVNKATLWPRNMGSGKPYDDLIDNRLELFFEGIIKLAMKKEREGRLLMEQLSGADQPSGSVNALVQVAALNWLNREEAAAALFNKWASGQKEADRVQWGKRFLEEPVHTGQPDLNLYKQLVKKITETEDKRLF</sequence>
<feature type="chain" id="PRO_5045094496" evidence="1">
    <location>
        <begin position="21"/>
        <end position="1028"/>
    </location>
</feature>
<organism evidence="3 4">
    <name type="scientific">Niabella pedocola</name>
    <dbReference type="NCBI Taxonomy" id="1752077"/>
    <lineage>
        <taxon>Bacteria</taxon>
        <taxon>Pseudomonadati</taxon>
        <taxon>Bacteroidota</taxon>
        <taxon>Chitinophagia</taxon>
        <taxon>Chitinophagales</taxon>
        <taxon>Chitinophagaceae</taxon>
        <taxon>Niabella</taxon>
    </lineage>
</organism>
<keyword evidence="1" id="KW-0732">Signal</keyword>
<feature type="domain" description="DUF5107" evidence="2">
    <location>
        <begin position="49"/>
        <end position="353"/>
    </location>
</feature>
<evidence type="ECO:0000259" key="2">
    <source>
        <dbReference type="Pfam" id="PF17128"/>
    </source>
</evidence>
<dbReference type="InterPro" id="IPR011990">
    <property type="entry name" value="TPR-like_helical_dom_sf"/>
</dbReference>
<dbReference type="Pfam" id="PF17128">
    <property type="entry name" value="DUF5107"/>
    <property type="match status" value="1"/>
</dbReference>
<comment type="caution">
    <text evidence="3">The sequence shown here is derived from an EMBL/GenBank/DDBJ whole genome shotgun (WGS) entry which is preliminary data.</text>
</comment>
<evidence type="ECO:0000256" key="1">
    <source>
        <dbReference type="SAM" id="SignalP"/>
    </source>
</evidence>
<dbReference type="Gene3D" id="1.25.40.10">
    <property type="entry name" value="Tetratricopeptide repeat domain"/>
    <property type="match status" value="2"/>
</dbReference>
<reference evidence="3 4" key="1">
    <citation type="submission" date="2021-11" db="EMBL/GenBank/DDBJ databases">
        <title>Genomic of Niabella pedocola.</title>
        <authorList>
            <person name="Wu T."/>
        </authorList>
    </citation>
    <scope>NUCLEOTIDE SEQUENCE [LARGE SCALE GENOMIC DNA]</scope>
    <source>
        <strain evidence="3 4">JCM 31011</strain>
    </source>
</reference>
<dbReference type="SUPFAM" id="SSF48452">
    <property type="entry name" value="TPR-like"/>
    <property type="match status" value="1"/>
</dbReference>
<proteinExistence type="predicted"/>
<dbReference type="Proteomes" id="UP001199816">
    <property type="component" value="Unassembled WGS sequence"/>
</dbReference>
<gene>
    <name evidence="3" type="ORF">LQ567_22980</name>
</gene>
<dbReference type="EMBL" id="JAJNEC010000007">
    <property type="protein sequence ID" value="MCD2425667.1"/>
    <property type="molecule type" value="Genomic_DNA"/>
</dbReference>
<dbReference type="RefSeq" id="WP_231008219.1">
    <property type="nucleotide sequence ID" value="NZ_JAJNEC010000007.1"/>
</dbReference>
<evidence type="ECO:0000313" key="4">
    <source>
        <dbReference type="Proteomes" id="UP001199816"/>
    </source>
</evidence>
<evidence type="ECO:0000313" key="3">
    <source>
        <dbReference type="EMBL" id="MCD2425667.1"/>
    </source>
</evidence>
<dbReference type="InterPro" id="IPR033396">
    <property type="entry name" value="DUF5107"/>
</dbReference>
<feature type="signal peptide" evidence="1">
    <location>
        <begin position="1"/>
        <end position="20"/>
    </location>
</feature>
<name>A0ABS8PX70_9BACT</name>
<accession>A0ABS8PX70</accession>
<keyword evidence="4" id="KW-1185">Reference proteome</keyword>